<dbReference type="GO" id="GO:0005506">
    <property type="term" value="F:iron ion binding"/>
    <property type="evidence" value="ECO:0007669"/>
    <property type="project" value="InterPro"/>
</dbReference>
<gene>
    <name evidence="10" type="ORF">C1280_30300</name>
</gene>
<proteinExistence type="predicted"/>
<dbReference type="SUPFAM" id="SSF46626">
    <property type="entry name" value="Cytochrome c"/>
    <property type="match status" value="1"/>
</dbReference>
<feature type="domain" description="Cytochrome c" evidence="9">
    <location>
        <begin position="28"/>
        <end position="116"/>
    </location>
</feature>
<dbReference type="PRINTS" id="PR00605">
    <property type="entry name" value="CYTCHROMECIC"/>
</dbReference>
<protein>
    <submittedName>
        <fullName evidence="10">Cytochrome c</fullName>
    </submittedName>
</protein>
<keyword evidence="1" id="KW-0813">Transport</keyword>
<dbReference type="InterPro" id="IPR008168">
    <property type="entry name" value="Cyt_C_IC"/>
</dbReference>
<evidence type="ECO:0000313" key="10">
    <source>
        <dbReference type="EMBL" id="AWM40860.1"/>
    </source>
</evidence>
<dbReference type="InterPro" id="IPR036909">
    <property type="entry name" value="Cyt_c-like_dom_sf"/>
</dbReference>
<keyword evidence="8" id="KW-0732">Signal</keyword>
<evidence type="ECO:0000259" key="9">
    <source>
        <dbReference type="PROSITE" id="PS51007"/>
    </source>
</evidence>
<dbReference type="Gene3D" id="1.10.760.10">
    <property type="entry name" value="Cytochrome c-like domain"/>
    <property type="match status" value="1"/>
</dbReference>
<dbReference type="Proteomes" id="UP000245802">
    <property type="component" value="Chromosome"/>
</dbReference>
<feature type="compositionally biased region" description="Gly residues" evidence="7">
    <location>
        <begin position="50"/>
        <end position="60"/>
    </location>
</feature>
<evidence type="ECO:0000256" key="3">
    <source>
        <dbReference type="ARBA" id="ARBA00022723"/>
    </source>
</evidence>
<dbReference type="KEGG" id="gog:C1280_30300"/>
<evidence type="ECO:0000313" key="11">
    <source>
        <dbReference type="Proteomes" id="UP000245802"/>
    </source>
</evidence>
<dbReference type="Pfam" id="PF13442">
    <property type="entry name" value="Cytochrome_CBB3"/>
    <property type="match status" value="1"/>
</dbReference>
<dbReference type="RefSeq" id="WP_010048078.1">
    <property type="nucleotide sequence ID" value="NZ_CP025958.1"/>
</dbReference>
<keyword evidence="11" id="KW-1185">Reference proteome</keyword>
<evidence type="ECO:0000256" key="7">
    <source>
        <dbReference type="SAM" id="MobiDB-lite"/>
    </source>
</evidence>
<dbReference type="EMBL" id="CP025958">
    <property type="protein sequence ID" value="AWM40860.1"/>
    <property type="molecule type" value="Genomic_DNA"/>
</dbReference>
<feature type="chain" id="PRO_5016251446" evidence="8">
    <location>
        <begin position="18"/>
        <end position="116"/>
    </location>
</feature>
<dbReference type="OrthoDB" id="7933886at2"/>
<evidence type="ECO:0000256" key="5">
    <source>
        <dbReference type="ARBA" id="ARBA00023004"/>
    </source>
</evidence>
<accession>A0A2Z3HHG3</accession>
<name>A0A2Z3HHG3_9BACT</name>
<dbReference type="GO" id="GO:0020037">
    <property type="term" value="F:heme binding"/>
    <property type="evidence" value="ECO:0007669"/>
    <property type="project" value="InterPro"/>
</dbReference>
<organism evidence="10 11">
    <name type="scientific">Gemmata obscuriglobus</name>
    <dbReference type="NCBI Taxonomy" id="114"/>
    <lineage>
        <taxon>Bacteria</taxon>
        <taxon>Pseudomonadati</taxon>
        <taxon>Planctomycetota</taxon>
        <taxon>Planctomycetia</taxon>
        <taxon>Gemmatales</taxon>
        <taxon>Gemmataceae</taxon>
        <taxon>Gemmata</taxon>
    </lineage>
</organism>
<evidence type="ECO:0000256" key="6">
    <source>
        <dbReference type="PROSITE-ProRule" id="PRU00433"/>
    </source>
</evidence>
<feature type="region of interest" description="Disordered" evidence="7">
    <location>
        <begin position="48"/>
        <end position="68"/>
    </location>
</feature>
<dbReference type="PROSITE" id="PS51007">
    <property type="entry name" value="CYTC"/>
    <property type="match status" value="1"/>
</dbReference>
<evidence type="ECO:0000256" key="4">
    <source>
        <dbReference type="ARBA" id="ARBA00022982"/>
    </source>
</evidence>
<feature type="signal peptide" evidence="8">
    <location>
        <begin position="1"/>
        <end position="17"/>
    </location>
</feature>
<reference evidence="10 11" key="1">
    <citation type="submission" date="2018-01" db="EMBL/GenBank/DDBJ databases">
        <title>G. obscuriglobus.</title>
        <authorList>
            <person name="Franke J."/>
            <person name="Blomberg W."/>
            <person name="Selmecki A."/>
        </authorList>
    </citation>
    <scope>NUCLEOTIDE SEQUENCE [LARGE SCALE GENOMIC DNA]</scope>
    <source>
        <strain evidence="10 11">DSM 5831</strain>
    </source>
</reference>
<keyword evidence="3 6" id="KW-0479">Metal-binding</keyword>
<evidence type="ECO:0000256" key="8">
    <source>
        <dbReference type="SAM" id="SignalP"/>
    </source>
</evidence>
<dbReference type="PROSITE" id="PS51257">
    <property type="entry name" value="PROKAR_LIPOPROTEIN"/>
    <property type="match status" value="1"/>
</dbReference>
<evidence type="ECO:0000256" key="1">
    <source>
        <dbReference type="ARBA" id="ARBA00022448"/>
    </source>
</evidence>
<evidence type="ECO:0000256" key="2">
    <source>
        <dbReference type="ARBA" id="ARBA00022617"/>
    </source>
</evidence>
<dbReference type="AlphaFoldDB" id="A0A2Z3HHG3"/>
<dbReference type="GO" id="GO:0009055">
    <property type="term" value="F:electron transfer activity"/>
    <property type="evidence" value="ECO:0007669"/>
    <property type="project" value="InterPro"/>
</dbReference>
<sequence>MFRRCLAAYLVFVSAHALLGCGGPKADPNETSPQALYDQHCAKCHARAGQPGGPGIGGSRGPDISKTGREHDAKWLADYIRNPKSVRPDARLMPAFEGTLTEAQIQALAEHLAAQK</sequence>
<keyword evidence="5 6" id="KW-0408">Iron</keyword>
<keyword evidence="2 6" id="KW-0349">Heme</keyword>
<dbReference type="InterPro" id="IPR009056">
    <property type="entry name" value="Cyt_c-like_dom"/>
</dbReference>
<keyword evidence="4" id="KW-0249">Electron transport</keyword>